<dbReference type="InterPro" id="IPR000719">
    <property type="entry name" value="Prot_kinase_dom"/>
</dbReference>
<dbReference type="GO" id="GO:0005524">
    <property type="term" value="F:ATP binding"/>
    <property type="evidence" value="ECO:0007669"/>
    <property type="project" value="UniProtKB-KW"/>
</dbReference>
<sequence>MSSKLLSHPSKAGATVGDSNGPGNGMDIIQSRIELLSTKMDRLIHIQEKVLSRLDGMSQDIDGIERDVENMKVDKEEIHVPPPKTVKAGPTGEVREMCQEMSSIMTVVNQRSEQQAQKLEGMEKLVLGIQQVISFIGETVKGSQIMERMFKGPAARKSAKAKDNKGRIAVKRPTSTDAVSKKADKVRAGSNKQHFKHTNYNSPPPGAPFNHRIVSAKPSQIRNFYSINHQEILGGGRFGQVHKCVENSSGLTLAAKVIKARSVKEKEVVKNEIQVMNQLDHANLIQLYAAYESRNDMILVLEFVDGGELFDRIIDVNYTLMELETVSFIRQICEGLQHMHKMYILHLDLKPENILCVSRVTNKVKIIDFGLARIYKPREKLRVNFGTPEFLAPEVINYDFVSFNTDMWSLGVITYMLLSGLCPFLGDDDNQTLNNILAAKWNFEEEEFITVSAEAKDFITRLLVVNKTWRMGATEALKHPWLSDPVLHHRLYTRVH</sequence>
<protein>
    <submittedName>
        <fullName evidence="7">Myosin light chain kinase family, member 4a</fullName>
    </submittedName>
</protein>
<dbReference type="Pfam" id="PF00069">
    <property type="entry name" value="Pkinase"/>
    <property type="match status" value="1"/>
</dbReference>
<feature type="region of interest" description="Disordered" evidence="5">
    <location>
        <begin position="1"/>
        <end position="25"/>
    </location>
</feature>
<dbReference type="SMART" id="SM00220">
    <property type="entry name" value="S_TKc"/>
    <property type="match status" value="1"/>
</dbReference>
<dbReference type="InterPro" id="IPR017441">
    <property type="entry name" value="Protein_kinase_ATP_BS"/>
</dbReference>
<evidence type="ECO:0000256" key="5">
    <source>
        <dbReference type="SAM" id="MobiDB-lite"/>
    </source>
</evidence>
<dbReference type="GO" id="GO:0004674">
    <property type="term" value="F:protein serine/threonine kinase activity"/>
    <property type="evidence" value="ECO:0007669"/>
    <property type="project" value="UniProtKB-KW"/>
</dbReference>
<keyword evidence="8" id="KW-1185">Reference proteome</keyword>
<evidence type="ECO:0000256" key="4">
    <source>
        <dbReference type="RuleBase" id="RU000304"/>
    </source>
</evidence>
<feature type="region of interest" description="Disordered" evidence="5">
    <location>
        <begin position="153"/>
        <end position="207"/>
    </location>
</feature>
<evidence type="ECO:0000256" key="2">
    <source>
        <dbReference type="ARBA" id="ARBA00022840"/>
    </source>
</evidence>
<evidence type="ECO:0000259" key="6">
    <source>
        <dbReference type="PROSITE" id="PS50011"/>
    </source>
</evidence>
<proteinExistence type="inferred from homology"/>
<dbReference type="Gene3D" id="3.30.200.20">
    <property type="entry name" value="Phosphorylase Kinase, domain 1"/>
    <property type="match status" value="1"/>
</dbReference>
<dbReference type="Gene3D" id="1.10.510.10">
    <property type="entry name" value="Transferase(Phosphotransferase) domain 1"/>
    <property type="match status" value="1"/>
</dbReference>
<keyword evidence="4" id="KW-0418">Kinase</keyword>
<keyword evidence="2 3" id="KW-0067">ATP-binding</keyword>
<reference evidence="7" key="2">
    <citation type="submission" date="2025-09" db="UniProtKB">
        <authorList>
            <consortium name="Ensembl"/>
        </authorList>
    </citation>
    <scope>IDENTIFICATION</scope>
</reference>
<dbReference type="AlphaFoldDB" id="A0A8C4ZJC1"/>
<dbReference type="SUPFAM" id="SSF56112">
    <property type="entry name" value="Protein kinase-like (PK-like)"/>
    <property type="match status" value="1"/>
</dbReference>
<organism evidence="7 8">
    <name type="scientific">Gadus morhua</name>
    <name type="common">Atlantic cod</name>
    <dbReference type="NCBI Taxonomy" id="8049"/>
    <lineage>
        <taxon>Eukaryota</taxon>
        <taxon>Metazoa</taxon>
        <taxon>Chordata</taxon>
        <taxon>Craniata</taxon>
        <taxon>Vertebrata</taxon>
        <taxon>Euteleostomi</taxon>
        <taxon>Actinopterygii</taxon>
        <taxon>Neopterygii</taxon>
        <taxon>Teleostei</taxon>
        <taxon>Neoteleostei</taxon>
        <taxon>Acanthomorphata</taxon>
        <taxon>Zeiogadaria</taxon>
        <taxon>Gadariae</taxon>
        <taxon>Gadiformes</taxon>
        <taxon>Gadoidei</taxon>
        <taxon>Gadidae</taxon>
        <taxon>Gadus</taxon>
    </lineage>
</organism>
<dbReference type="GeneTree" id="ENSGT00940000156211"/>
<dbReference type="PANTHER" id="PTHR24347">
    <property type="entry name" value="SERINE/THREONINE-PROTEIN KINASE"/>
    <property type="match status" value="1"/>
</dbReference>
<evidence type="ECO:0000256" key="3">
    <source>
        <dbReference type="PROSITE-ProRule" id="PRU10141"/>
    </source>
</evidence>
<keyword evidence="1 3" id="KW-0547">Nucleotide-binding</keyword>
<feature type="binding site" evidence="3">
    <location>
        <position position="256"/>
    </location>
    <ligand>
        <name>ATP</name>
        <dbReference type="ChEBI" id="CHEBI:30616"/>
    </ligand>
</feature>
<dbReference type="PROSITE" id="PS00107">
    <property type="entry name" value="PROTEIN_KINASE_ATP"/>
    <property type="match status" value="1"/>
</dbReference>
<reference evidence="7" key="1">
    <citation type="submission" date="2025-08" db="UniProtKB">
        <authorList>
            <consortium name="Ensembl"/>
        </authorList>
    </citation>
    <scope>IDENTIFICATION</scope>
</reference>
<dbReference type="PROSITE" id="PS00108">
    <property type="entry name" value="PROTEIN_KINASE_ST"/>
    <property type="match status" value="1"/>
</dbReference>
<keyword evidence="4" id="KW-0808">Transferase</keyword>
<dbReference type="Ensembl" id="ENSGMOT00000014956.2">
    <property type="protein sequence ID" value="ENSGMOP00000014581.2"/>
    <property type="gene ID" value="ENSGMOG00000013642.2"/>
</dbReference>
<dbReference type="InterPro" id="IPR011009">
    <property type="entry name" value="Kinase-like_dom_sf"/>
</dbReference>
<evidence type="ECO:0000313" key="7">
    <source>
        <dbReference type="Ensembl" id="ENSGMOP00000014581.2"/>
    </source>
</evidence>
<comment type="similarity">
    <text evidence="4">Belongs to the protein kinase superfamily.</text>
</comment>
<dbReference type="InterPro" id="IPR008271">
    <property type="entry name" value="Ser/Thr_kinase_AS"/>
</dbReference>
<evidence type="ECO:0000313" key="8">
    <source>
        <dbReference type="Proteomes" id="UP000694546"/>
    </source>
</evidence>
<feature type="domain" description="Protein kinase" evidence="6">
    <location>
        <begin position="227"/>
        <end position="482"/>
    </location>
</feature>
<evidence type="ECO:0000256" key="1">
    <source>
        <dbReference type="ARBA" id="ARBA00022741"/>
    </source>
</evidence>
<keyword evidence="4" id="KW-0723">Serine/threonine-protein kinase</keyword>
<name>A0A8C4ZJC1_GADMO</name>
<dbReference type="Proteomes" id="UP000694546">
    <property type="component" value="Chromosome 8"/>
</dbReference>
<accession>A0A8C4ZJC1</accession>
<dbReference type="PROSITE" id="PS50011">
    <property type="entry name" value="PROTEIN_KINASE_DOM"/>
    <property type="match status" value="1"/>
</dbReference>